<organism evidence="1 2">
    <name type="scientific">Caerostris extrusa</name>
    <name type="common">Bark spider</name>
    <name type="synonym">Caerostris bankana</name>
    <dbReference type="NCBI Taxonomy" id="172846"/>
    <lineage>
        <taxon>Eukaryota</taxon>
        <taxon>Metazoa</taxon>
        <taxon>Ecdysozoa</taxon>
        <taxon>Arthropoda</taxon>
        <taxon>Chelicerata</taxon>
        <taxon>Arachnida</taxon>
        <taxon>Araneae</taxon>
        <taxon>Araneomorphae</taxon>
        <taxon>Entelegynae</taxon>
        <taxon>Araneoidea</taxon>
        <taxon>Araneidae</taxon>
        <taxon>Caerostris</taxon>
    </lineage>
</organism>
<dbReference type="Proteomes" id="UP001054945">
    <property type="component" value="Unassembled WGS sequence"/>
</dbReference>
<dbReference type="AlphaFoldDB" id="A0AAV4NWL6"/>
<sequence>MEKNKITVLRIFSRTQSSASVWAEQHNRYRESPDKEVEISKQKALKRTPLESKSKQTQINFCLPLSSRLPASLLLPQIHARCLMRTRGLRTNLQANPYVKE</sequence>
<proteinExistence type="predicted"/>
<name>A0AAV4NWL6_CAEEX</name>
<accession>A0AAV4NWL6</accession>
<gene>
    <name evidence="1" type="ORF">CEXT_125571</name>
</gene>
<dbReference type="EMBL" id="BPLR01003791">
    <property type="protein sequence ID" value="GIX88680.1"/>
    <property type="molecule type" value="Genomic_DNA"/>
</dbReference>
<comment type="caution">
    <text evidence="1">The sequence shown here is derived from an EMBL/GenBank/DDBJ whole genome shotgun (WGS) entry which is preliminary data.</text>
</comment>
<keyword evidence="2" id="KW-1185">Reference proteome</keyword>
<reference evidence="1 2" key="1">
    <citation type="submission" date="2021-06" db="EMBL/GenBank/DDBJ databases">
        <title>Caerostris extrusa draft genome.</title>
        <authorList>
            <person name="Kono N."/>
            <person name="Arakawa K."/>
        </authorList>
    </citation>
    <scope>NUCLEOTIDE SEQUENCE [LARGE SCALE GENOMIC DNA]</scope>
</reference>
<evidence type="ECO:0000313" key="1">
    <source>
        <dbReference type="EMBL" id="GIX88680.1"/>
    </source>
</evidence>
<evidence type="ECO:0000313" key="2">
    <source>
        <dbReference type="Proteomes" id="UP001054945"/>
    </source>
</evidence>
<protein>
    <submittedName>
        <fullName evidence="1">Uncharacterized protein</fullName>
    </submittedName>
</protein>